<accession>A0A9P6ANL3</accession>
<comment type="caution">
    <text evidence="1">The sequence shown here is derived from an EMBL/GenBank/DDBJ whole genome shotgun (WGS) entry which is preliminary data.</text>
</comment>
<name>A0A9P6ANL3_9AGAM</name>
<organism evidence="1 2">
    <name type="scientific">Hydnum rufescens UP504</name>
    <dbReference type="NCBI Taxonomy" id="1448309"/>
    <lineage>
        <taxon>Eukaryota</taxon>
        <taxon>Fungi</taxon>
        <taxon>Dikarya</taxon>
        <taxon>Basidiomycota</taxon>
        <taxon>Agaricomycotina</taxon>
        <taxon>Agaricomycetes</taxon>
        <taxon>Cantharellales</taxon>
        <taxon>Hydnaceae</taxon>
        <taxon>Hydnum</taxon>
    </lineage>
</organism>
<sequence>MASNNPLNPADMHRVYISEKYRLHFTIKPPSTVTGLHLPKSEYITPTCEAVTWKDPFGDEFMVTPTPIDCKMAIDLCKHRFGCKGQIVASCALDLSSATGNEIRLDLQGAANDKVGELTICMASSLPPPSDAVGSTNLAVQQLGPGLAMINNTIQAATPLATEVMAQFNAWRPLLSGSN</sequence>
<gene>
    <name evidence="1" type="ORF">BS47DRAFT_1397417</name>
</gene>
<dbReference type="Proteomes" id="UP000886523">
    <property type="component" value="Unassembled WGS sequence"/>
</dbReference>
<protein>
    <submittedName>
        <fullName evidence="1">Uncharacterized protein</fullName>
    </submittedName>
</protein>
<evidence type="ECO:0000313" key="1">
    <source>
        <dbReference type="EMBL" id="KAF9508877.1"/>
    </source>
</evidence>
<dbReference type="EMBL" id="MU129048">
    <property type="protein sequence ID" value="KAF9508877.1"/>
    <property type="molecule type" value="Genomic_DNA"/>
</dbReference>
<evidence type="ECO:0000313" key="2">
    <source>
        <dbReference type="Proteomes" id="UP000886523"/>
    </source>
</evidence>
<dbReference type="AlphaFoldDB" id="A0A9P6ANL3"/>
<reference evidence="1" key="1">
    <citation type="journal article" date="2020" name="Nat. Commun.">
        <title>Large-scale genome sequencing of mycorrhizal fungi provides insights into the early evolution of symbiotic traits.</title>
        <authorList>
            <person name="Miyauchi S."/>
            <person name="Kiss E."/>
            <person name="Kuo A."/>
            <person name="Drula E."/>
            <person name="Kohler A."/>
            <person name="Sanchez-Garcia M."/>
            <person name="Morin E."/>
            <person name="Andreopoulos B."/>
            <person name="Barry K.W."/>
            <person name="Bonito G."/>
            <person name="Buee M."/>
            <person name="Carver A."/>
            <person name="Chen C."/>
            <person name="Cichocki N."/>
            <person name="Clum A."/>
            <person name="Culley D."/>
            <person name="Crous P.W."/>
            <person name="Fauchery L."/>
            <person name="Girlanda M."/>
            <person name="Hayes R.D."/>
            <person name="Keri Z."/>
            <person name="LaButti K."/>
            <person name="Lipzen A."/>
            <person name="Lombard V."/>
            <person name="Magnuson J."/>
            <person name="Maillard F."/>
            <person name="Murat C."/>
            <person name="Nolan M."/>
            <person name="Ohm R.A."/>
            <person name="Pangilinan J."/>
            <person name="Pereira M.F."/>
            <person name="Perotto S."/>
            <person name="Peter M."/>
            <person name="Pfister S."/>
            <person name="Riley R."/>
            <person name="Sitrit Y."/>
            <person name="Stielow J.B."/>
            <person name="Szollosi G."/>
            <person name="Zifcakova L."/>
            <person name="Stursova M."/>
            <person name="Spatafora J.W."/>
            <person name="Tedersoo L."/>
            <person name="Vaario L.M."/>
            <person name="Yamada A."/>
            <person name="Yan M."/>
            <person name="Wang P."/>
            <person name="Xu J."/>
            <person name="Bruns T."/>
            <person name="Baldrian P."/>
            <person name="Vilgalys R."/>
            <person name="Dunand C."/>
            <person name="Henrissat B."/>
            <person name="Grigoriev I.V."/>
            <person name="Hibbett D."/>
            <person name="Nagy L.G."/>
            <person name="Martin F.M."/>
        </authorList>
    </citation>
    <scope>NUCLEOTIDE SEQUENCE</scope>
    <source>
        <strain evidence="1">UP504</strain>
    </source>
</reference>
<keyword evidence="2" id="KW-1185">Reference proteome</keyword>
<proteinExistence type="predicted"/>